<evidence type="ECO:0000313" key="2">
    <source>
        <dbReference type="EMBL" id="MBD0415506.1"/>
    </source>
</evidence>
<keyword evidence="3" id="KW-1185">Reference proteome</keyword>
<dbReference type="RefSeq" id="WP_188164919.1">
    <property type="nucleotide sequence ID" value="NZ_JACVVX010000003.1"/>
</dbReference>
<feature type="region of interest" description="Disordered" evidence="1">
    <location>
        <begin position="1"/>
        <end position="86"/>
    </location>
</feature>
<dbReference type="Proteomes" id="UP000643405">
    <property type="component" value="Unassembled WGS sequence"/>
</dbReference>
<dbReference type="AlphaFoldDB" id="A0A8J6PKY8"/>
<proteinExistence type="predicted"/>
<feature type="compositionally biased region" description="Acidic residues" evidence="1">
    <location>
        <begin position="47"/>
        <end position="69"/>
    </location>
</feature>
<evidence type="ECO:0000256" key="1">
    <source>
        <dbReference type="SAM" id="MobiDB-lite"/>
    </source>
</evidence>
<accession>A0A8J6PKY8</accession>
<feature type="compositionally biased region" description="Basic and acidic residues" evidence="1">
    <location>
        <begin position="70"/>
        <end position="86"/>
    </location>
</feature>
<sequence length="86" mass="9632">MTDRKPLPEDTEPLDGVAQADWDALADEEVSLDQLSEASDIKQDPAREEEDDDNPMQDSDEALPDDEDERVLTRDPSKEGSRFGEV</sequence>
<name>A0A8J6PKY8_9HYPH</name>
<evidence type="ECO:0000313" key="3">
    <source>
        <dbReference type="Proteomes" id="UP000643405"/>
    </source>
</evidence>
<gene>
    <name evidence="2" type="ORF">ICI42_12625</name>
</gene>
<dbReference type="EMBL" id="JACVVX010000003">
    <property type="protein sequence ID" value="MBD0415506.1"/>
    <property type="molecule type" value="Genomic_DNA"/>
</dbReference>
<organism evidence="2 3">
    <name type="scientific">Oryzicola mucosus</name>
    <dbReference type="NCBI Taxonomy" id="2767425"/>
    <lineage>
        <taxon>Bacteria</taxon>
        <taxon>Pseudomonadati</taxon>
        <taxon>Pseudomonadota</taxon>
        <taxon>Alphaproteobacteria</taxon>
        <taxon>Hyphomicrobiales</taxon>
        <taxon>Phyllobacteriaceae</taxon>
        <taxon>Oryzicola</taxon>
    </lineage>
</organism>
<comment type="caution">
    <text evidence="2">The sequence shown here is derived from an EMBL/GenBank/DDBJ whole genome shotgun (WGS) entry which is preliminary data.</text>
</comment>
<reference evidence="2" key="1">
    <citation type="submission" date="2020-09" db="EMBL/GenBank/DDBJ databases">
        <title>Genome seq and assembly of Tianweitania sp.</title>
        <authorList>
            <person name="Chhetri G."/>
        </authorList>
    </citation>
    <scope>NUCLEOTIDE SEQUENCE</scope>
    <source>
        <strain evidence="2">Rool2</strain>
    </source>
</reference>
<protein>
    <submittedName>
        <fullName evidence="2">Uncharacterized protein</fullName>
    </submittedName>
</protein>